<protein>
    <submittedName>
        <fullName evidence="2">Conserved domain protein</fullName>
    </submittedName>
</protein>
<organism evidence="2 3">
    <name type="scientific">Parasutterella excrementihominis YIT 11859</name>
    <dbReference type="NCBI Taxonomy" id="762966"/>
    <lineage>
        <taxon>Bacteria</taxon>
        <taxon>Pseudomonadati</taxon>
        <taxon>Pseudomonadota</taxon>
        <taxon>Betaproteobacteria</taxon>
        <taxon>Burkholderiales</taxon>
        <taxon>Sutterellaceae</taxon>
        <taxon>Parasutterella</taxon>
    </lineage>
</organism>
<comment type="caution">
    <text evidence="2">The sequence shown here is derived from an EMBL/GenBank/DDBJ whole genome shotgun (WGS) entry which is preliminary data.</text>
</comment>
<sequence>MRPKKFLLAVFIVLAATCVCAAKDSSPVFRVSVMQSDEHLFHESIIENLEGALEKTLGAKQKSRFQQTALKR</sequence>
<dbReference type="EMBL" id="AFBP01000034">
    <property type="protein sequence ID" value="EGG54827.1"/>
    <property type="molecule type" value="Genomic_DNA"/>
</dbReference>
<keyword evidence="3" id="KW-1185">Reference proteome</keyword>
<accession>F3QK60</accession>
<dbReference type="AlphaFoldDB" id="F3QK60"/>
<name>F3QK60_9BURK</name>
<feature type="signal peptide" evidence="1">
    <location>
        <begin position="1"/>
        <end position="21"/>
    </location>
</feature>
<reference evidence="2 3" key="1">
    <citation type="submission" date="2011-02" db="EMBL/GenBank/DDBJ databases">
        <authorList>
            <person name="Weinstock G."/>
            <person name="Sodergren E."/>
            <person name="Clifton S."/>
            <person name="Fulton L."/>
            <person name="Fulton B."/>
            <person name="Courtney L."/>
            <person name="Fronick C."/>
            <person name="Harrison M."/>
            <person name="Strong C."/>
            <person name="Farmer C."/>
            <person name="Delahaunty K."/>
            <person name="Markovic C."/>
            <person name="Hall O."/>
            <person name="Minx P."/>
            <person name="Tomlinson C."/>
            <person name="Mitreva M."/>
            <person name="Hou S."/>
            <person name="Chen J."/>
            <person name="Wollam A."/>
            <person name="Pepin K.H."/>
            <person name="Johnson M."/>
            <person name="Bhonagiri V."/>
            <person name="Zhang X."/>
            <person name="Suruliraj S."/>
            <person name="Warren W."/>
            <person name="Chinwalla A."/>
            <person name="Mardis E.R."/>
            <person name="Wilson R.K."/>
        </authorList>
    </citation>
    <scope>NUCLEOTIDE SEQUENCE [LARGE SCALE GENOMIC DNA]</scope>
    <source>
        <strain evidence="2 3">YIT 11859</strain>
    </source>
</reference>
<proteinExistence type="predicted"/>
<evidence type="ECO:0000256" key="1">
    <source>
        <dbReference type="SAM" id="SignalP"/>
    </source>
</evidence>
<feature type="chain" id="PRO_5003300355" evidence="1">
    <location>
        <begin position="22"/>
        <end position="72"/>
    </location>
</feature>
<dbReference type="Proteomes" id="UP000005156">
    <property type="component" value="Unassembled WGS sequence"/>
</dbReference>
<dbReference type="HOGENOM" id="CLU_2718656_0_0_4"/>
<keyword evidence="1" id="KW-0732">Signal</keyword>
<evidence type="ECO:0000313" key="2">
    <source>
        <dbReference type="EMBL" id="EGG54827.1"/>
    </source>
</evidence>
<gene>
    <name evidence="2" type="ORF">HMPREF9439_01317</name>
</gene>
<evidence type="ECO:0000313" key="3">
    <source>
        <dbReference type="Proteomes" id="UP000005156"/>
    </source>
</evidence>